<evidence type="ECO:0000259" key="4">
    <source>
        <dbReference type="SMART" id="SM00861"/>
    </source>
</evidence>
<dbReference type="SUPFAM" id="SSF52922">
    <property type="entry name" value="TK C-terminal domain-like"/>
    <property type="match status" value="1"/>
</dbReference>
<keyword evidence="6" id="KW-1185">Reference proteome</keyword>
<dbReference type="InterPro" id="IPR005475">
    <property type="entry name" value="Transketolase-like_Pyr-bd"/>
</dbReference>
<dbReference type="InterPro" id="IPR009014">
    <property type="entry name" value="Transketo_C/PFOR_II"/>
</dbReference>
<evidence type="ECO:0000256" key="3">
    <source>
        <dbReference type="ARBA" id="ARBA00023052"/>
    </source>
</evidence>
<organism evidence="5 6">
    <name type="scientific">Halolactibacillus alkaliphilus</name>
    <dbReference type="NCBI Taxonomy" id="442899"/>
    <lineage>
        <taxon>Bacteria</taxon>
        <taxon>Bacillati</taxon>
        <taxon>Bacillota</taxon>
        <taxon>Bacilli</taxon>
        <taxon>Bacillales</taxon>
        <taxon>Bacillaceae</taxon>
        <taxon>Halolactibacillus</taxon>
    </lineage>
</organism>
<dbReference type="InterPro" id="IPR033248">
    <property type="entry name" value="Transketolase_C"/>
</dbReference>
<dbReference type="Proteomes" id="UP000321400">
    <property type="component" value="Unassembled WGS sequence"/>
</dbReference>
<dbReference type="PANTHER" id="PTHR43825">
    <property type="entry name" value="PYRUVATE DEHYDROGENASE E1 COMPONENT"/>
    <property type="match status" value="1"/>
</dbReference>
<dbReference type="CDD" id="cd07033">
    <property type="entry name" value="TPP_PYR_DXS_TK_like"/>
    <property type="match status" value="1"/>
</dbReference>
<dbReference type="AlphaFoldDB" id="A0A511X257"/>
<comment type="cofactor">
    <cofactor evidence="1">
        <name>thiamine diphosphate</name>
        <dbReference type="ChEBI" id="CHEBI:58937"/>
    </cofactor>
</comment>
<protein>
    <submittedName>
        <fullName evidence="5">Transketolase</fullName>
    </submittedName>
</protein>
<feature type="domain" description="Transketolase-like pyrimidine-binding" evidence="4">
    <location>
        <begin position="10"/>
        <end position="176"/>
    </location>
</feature>
<dbReference type="SUPFAM" id="SSF52518">
    <property type="entry name" value="Thiamin diphosphate-binding fold (THDP-binding)"/>
    <property type="match status" value="1"/>
</dbReference>
<dbReference type="Gene3D" id="3.40.50.970">
    <property type="match status" value="1"/>
</dbReference>
<dbReference type="Gene3D" id="3.40.50.920">
    <property type="match status" value="1"/>
</dbReference>
<sequence length="314" mass="34144">MKRYNEKDTVEMRQVYADTLLELATLDPKVVVLEADLSSAITTTKIKNQLKDRYVNVGIMEAEMIGAAAGLAVAGFKPFIHTFANFATRRVYDQVFLSLAYAKLDAVILGSDAGVTAEHNGGTHMPFEDLSLMRIIPEVTVYEASDATMLAALLKQGYKQPGLTYIRTIRKQAITLYDTSELFETGSKTLRKGTDAAILASGIMVAEALAAAEELAAQDIDVSVVDMYQIKPIDEDAVMEAAETGAIVTAENHNVIGGLGSAVAEVLAEKKPTKMYRIGIREKFGQVGTADWLKQDYGLTKIDIVKAVKHLCSE</sequence>
<keyword evidence="3" id="KW-0786">Thiamine pyrophosphate</keyword>
<comment type="similarity">
    <text evidence="2">Belongs to the transketolase family.</text>
</comment>
<dbReference type="PANTHER" id="PTHR43825:SF1">
    <property type="entry name" value="TRANSKETOLASE-LIKE PYRIMIDINE-BINDING DOMAIN-CONTAINING PROTEIN"/>
    <property type="match status" value="1"/>
</dbReference>
<dbReference type="EMBL" id="BJYE01000017">
    <property type="protein sequence ID" value="GEN57026.1"/>
    <property type="molecule type" value="Genomic_DNA"/>
</dbReference>
<evidence type="ECO:0000313" key="5">
    <source>
        <dbReference type="EMBL" id="GEN57026.1"/>
    </source>
</evidence>
<name>A0A511X257_9BACI</name>
<dbReference type="SMART" id="SM00861">
    <property type="entry name" value="Transket_pyr"/>
    <property type="match status" value="1"/>
</dbReference>
<dbReference type="FunFam" id="3.40.50.970:FF:000129">
    <property type="entry name" value="Transketolase"/>
    <property type="match status" value="1"/>
</dbReference>
<dbReference type="OrthoDB" id="9803371at2"/>
<dbReference type="Pfam" id="PF02779">
    <property type="entry name" value="Transket_pyr"/>
    <property type="match status" value="1"/>
</dbReference>
<comment type="caution">
    <text evidence="5">The sequence shown here is derived from an EMBL/GenBank/DDBJ whole genome shotgun (WGS) entry which is preliminary data.</text>
</comment>
<dbReference type="RefSeq" id="WP_089802012.1">
    <property type="nucleotide sequence ID" value="NZ_BJYE01000017.1"/>
</dbReference>
<dbReference type="Pfam" id="PF02780">
    <property type="entry name" value="Transketolase_C"/>
    <property type="match status" value="1"/>
</dbReference>
<gene>
    <name evidence="5" type="ORF">HAL01_14900</name>
</gene>
<proteinExistence type="inferred from homology"/>
<evidence type="ECO:0000313" key="6">
    <source>
        <dbReference type="Proteomes" id="UP000321400"/>
    </source>
</evidence>
<accession>A0A511X257</accession>
<dbReference type="InterPro" id="IPR029061">
    <property type="entry name" value="THDP-binding"/>
</dbReference>
<dbReference type="STRING" id="442899.SAMN05720591_1174"/>
<reference evidence="5 6" key="1">
    <citation type="submission" date="2019-07" db="EMBL/GenBank/DDBJ databases">
        <title>Whole genome shotgun sequence of Halolactibacillus alkaliphilus NBRC 103919.</title>
        <authorList>
            <person name="Hosoyama A."/>
            <person name="Uohara A."/>
            <person name="Ohji S."/>
            <person name="Ichikawa N."/>
        </authorList>
    </citation>
    <scope>NUCLEOTIDE SEQUENCE [LARGE SCALE GENOMIC DNA]</scope>
    <source>
        <strain evidence="5 6">NBRC 103919</strain>
    </source>
</reference>
<evidence type="ECO:0000256" key="1">
    <source>
        <dbReference type="ARBA" id="ARBA00001964"/>
    </source>
</evidence>
<evidence type="ECO:0000256" key="2">
    <source>
        <dbReference type="ARBA" id="ARBA00007131"/>
    </source>
</evidence>
<dbReference type="InterPro" id="IPR051157">
    <property type="entry name" value="PDH/Transketolase"/>
</dbReference>